<organism evidence="1 2">
    <name type="scientific">Symbiodinium microadriaticum</name>
    <name type="common">Dinoflagellate</name>
    <name type="synonym">Zooxanthella microadriatica</name>
    <dbReference type="NCBI Taxonomy" id="2951"/>
    <lineage>
        <taxon>Eukaryota</taxon>
        <taxon>Sar</taxon>
        <taxon>Alveolata</taxon>
        <taxon>Dinophyceae</taxon>
        <taxon>Suessiales</taxon>
        <taxon>Symbiodiniaceae</taxon>
        <taxon>Symbiodinium</taxon>
    </lineage>
</organism>
<proteinExistence type="predicted"/>
<dbReference type="EMBL" id="LSRX01000285">
    <property type="protein sequence ID" value="OLQ01631.1"/>
    <property type="molecule type" value="Genomic_DNA"/>
</dbReference>
<sequence>MLISGVAAEANIVVATAGGRRVGTVPRHVARDSLAACTGLSRGSITLGGVPSNTLDAGVEIRNGDVVFGDALPSSSGRHTPAPRVSLSWILPALGCRRASILGLVLGALLLPGGAAMQQPLAFSFNAYRVGRFPWRADTVDADIAPLSTHENVDTVYLSPFSGPGPVVTLPSTFSVSAWSAALVLQDPAWGAEACPVWPTVSAGAMVAVPRPPVRDLVCLHVTSHLEHFALCIPRTTSVAWLVNALRTARVLDVISIRIPPALGQSSGDSQDEIVWRTGDLVVALPPDAFTGLFQTPVFTRAEQLRHCAIWSLDFCLAAKSDAVIWQPDTRPICSPLYLGAPAGAHWMLPSKARFQNAILASGPRFPGLLKTGWPRVLSIPDEDLQSGTTLRDGDVVIEMASFGIALLFSLHYAVATSAFSGSSYSARAHVVPISFCRDALSAASWALPFALALGGSARFWFAARRDPSHVILRGGTWWDPVRCSFRDALGEPMRGTWIPALSGCLPDLHLISPGAPLAAHVFCVDTRDNHYPLITAHLGGPEARGPPFGWHWHPSIAATSLTHLRDGDVLVVDPAADRVWDPLAGVPPSIALDKLAVGAATAFGLRFFIVMSLLLCPYGASAASQPVLPTPVNPVSPRAGSHPLQAQDTAGHSKLGPTWAALAEYDYSSLGCVLPPDSCMHPFAPVTFGPGSVAASLLLFEAACWSRTRAHACLLLRAFFGFRPTWGVRLDSASFAHRMWQPGDGLQDPVWSRESRCPPELRTQFPAWNAPARVSPAVYGGGWEWIPGSIDPSHASVVLVAPPKPRAALLPSVCTANFLLRSLQLQLPSLSHVEVTPAAWRGTRRTSVPTLYLRDGDVVQVRAAGWMPMLRAPPIILHCTPHSAARDAFYGLPFRIRDPGMIFAWRPDDPRPLCVPSRRGEAWDPDGCTFRPSLASFSPERWVPAAIEDPLGLHLILEGASVVWVHHFLPGFPPRAVCSSREEVPPHVRDGDVSGAVPASASLALGVVGVLFCDHLSGRISACLCLAGFLNLLGPSGALFAPTVTHHPYTHGIADLLLEVYPLAWKAPHESSSPLQVALDSAAEVHARLSAHYLARPLRADFPECAPLARKQAWHSFPAWGVGPPEELCIATDGSGLHHGGWAFAVWCLWHGRWYRYGWDGGSGPLTPWLIPEEPAATDLRSYFGELGALTSAALWLSAWWDCLKVSTATAPTRVTVAVDNVAALGVAAGRATPGHPQAQVCRGVWQAVQSRLSTDFRHVAGHSGILVNEIADTLAGYAALHPKAASVGYARLSPQVAHDLAQASPQLWLLPTAQLVDGRLVWRPPPSTQEASDSTDCQAVTSDVAYVVAPTERTTHRLKLVQANVQTMSDVEPSFFNRSGHGQRRIYLSRQLHDLGVHIAFLQECRSRIGRWASHGFLSWRGGHSKGCYGVEIWVDPGCVVPPLQLDDWRICTSQPRLLVIRCLREDLPLTLVSARMLHMQKGQSRRSVRSGVFFRSSSGISAVMALYWSVWMLTLISWPPMSKKPLSGLFSPLVCLGQATISCSKLLLRRACVPLAHGRSSTMDPHGRGNILAASANVLIISFFHKMSVLTLTRSVPNSTLSLERHVTTCPWPVAFPFLVVVPGVLCRRPVILQIVHLRFWMTSVTLVLRLQIQLHSADIRRLKTRAHFLARRDKQGYFGQLLAEATHHWHETGRPLESTHRLAWASKTAKQKRDVKAASGYDIDLELQAQFQHQEAGLTVSNAQLHLRFSAWAATPKPPCAAAAPTLLALEALCRAQKPRKAPGPDSVRNEVWRVQPETAGRWLWPLCSCICFGQREPLHFKDSSVCALHKKGPAYLPSNFRSIAMLNGVAKLWHSHVRATVGQDVLRQYFPTQLGGRRGIDTSMALGVFRCVCDLAQGQGRSWAAFFVDIQAAYYETSRSLLFDGPDHDPALEALQLPVHVHALISEGALQGLDIPSEHIALLQVIEAFRFRVNLGEGKTEALVHLCGNGASAAKKQLLSGAPGIAAADGRVIRVVAEYKYLGVPQRTNDNGRRDIETSAGRTLPAAFSSLATTLAVSSRALSPLTGFFDQFAFMLQMLKFLFVLLESVYFVGSSSVALRRSLSSLSLPGTGMDDGLVFCVRRSAKYGLQPRFLPFGSANQRLRRLPATASVS</sequence>
<protein>
    <submittedName>
        <fullName evidence="1">Uncharacterized protein</fullName>
    </submittedName>
</protein>
<dbReference type="GO" id="GO:0003676">
    <property type="term" value="F:nucleic acid binding"/>
    <property type="evidence" value="ECO:0007669"/>
    <property type="project" value="InterPro"/>
</dbReference>
<dbReference type="InterPro" id="IPR036397">
    <property type="entry name" value="RNaseH_sf"/>
</dbReference>
<dbReference type="OrthoDB" id="6745707at2759"/>
<accession>A0A1Q9E2K1</accession>
<evidence type="ECO:0000313" key="2">
    <source>
        <dbReference type="Proteomes" id="UP000186817"/>
    </source>
</evidence>
<name>A0A1Q9E2K1_SYMMI</name>
<dbReference type="InterPro" id="IPR012337">
    <property type="entry name" value="RNaseH-like_sf"/>
</dbReference>
<reference evidence="1 2" key="1">
    <citation type="submission" date="2016-02" db="EMBL/GenBank/DDBJ databases">
        <title>Genome analysis of coral dinoflagellate symbionts highlights evolutionary adaptations to a symbiotic lifestyle.</title>
        <authorList>
            <person name="Aranda M."/>
            <person name="Li Y."/>
            <person name="Liew Y.J."/>
            <person name="Baumgarten S."/>
            <person name="Simakov O."/>
            <person name="Wilson M."/>
            <person name="Piel J."/>
            <person name="Ashoor H."/>
            <person name="Bougouffa S."/>
            <person name="Bajic V.B."/>
            <person name="Ryu T."/>
            <person name="Ravasi T."/>
            <person name="Bayer T."/>
            <person name="Micklem G."/>
            <person name="Kim H."/>
            <person name="Bhak J."/>
            <person name="Lajeunesse T.C."/>
            <person name="Voolstra C.R."/>
        </authorList>
    </citation>
    <scope>NUCLEOTIDE SEQUENCE [LARGE SCALE GENOMIC DNA]</scope>
    <source>
        <strain evidence="1 2">CCMP2467</strain>
    </source>
</reference>
<keyword evidence="2" id="KW-1185">Reference proteome</keyword>
<dbReference type="SUPFAM" id="SSF53098">
    <property type="entry name" value="Ribonuclease H-like"/>
    <property type="match status" value="1"/>
</dbReference>
<evidence type="ECO:0000313" key="1">
    <source>
        <dbReference type="EMBL" id="OLQ01631.1"/>
    </source>
</evidence>
<dbReference type="Proteomes" id="UP000186817">
    <property type="component" value="Unassembled WGS sequence"/>
</dbReference>
<comment type="caution">
    <text evidence="1">The sequence shown here is derived from an EMBL/GenBank/DDBJ whole genome shotgun (WGS) entry which is preliminary data.</text>
</comment>
<dbReference type="Gene3D" id="3.30.420.10">
    <property type="entry name" value="Ribonuclease H-like superfamily/Ribonuclease H"/>
    <property type="match status" value="1"/>
</dbReference>
<gene>
    <name evidence="1" type="ORF">AK812_SmicGene15591</name>
</gene>